<dbReference type="GeneID" id="20086911"/>
<dbReference type="OrthoDB" id="10262475at2759"/>
<reference evidence="4" key="1">
    <citation type="submission" date="2013-12" db="EMBL/GenBank/DDBJ databases">
        <title>The Genome Sequence of Aphanomyces invadans NJM9701.</title>
        <authorList>
            <consortium name="The Broad Institute Genomics Platform"/>
            <person name="Russ C."/>
            <person name="Tyler B."/>
            <person name="van West P."/>
            <person name="Dieguez-Uribeondo J."/>
            <person name="Young S.K."/>
            <person name="Zeng Q."/>
            <person name="Gargeya S."/>
            <person name="Fitzgerald M."/>
            <person name="Abouelleil A."/>
            <person name="Alvarado L."/>
            <person name="Chapman S.B."/>
            <person name="Gainer-Dewar J."/>
            <person name="Goldberg J."/>
            <person name="Griggs A."/>
            <person name="Gujja S."/>
            <person name="Hansen M."/>
            <person name="Howarth C."/>
            <person name="Imamovic A."/>
            <person name="Ireland A."/>
            <person name="Larimer J."/>
            <person name="McCowan C."/>
            <person name="Murphy C."/>
            <person name="Pearson M."/>
            <person name="Poon T.W."/>
            <person name="Priest M."/>
            <person name="Roberts A."/>
            <person name="Saif S."/>
            <person name="Shea T."/>
            <person name="Sykes S."/>
            <person name="Wortman J."/>
            <person name="Nusbaum C."/>
            <person name="Birren B."/>
        </authorList>
    </citation>
    <scope>NUCLEOTIDE SEQUENCE [LARGE SCALE GENOMIC DNA]</scope>
    <source>
        <strain evidence="4">NJM9701</strain>
    </source>
</reference>
<dbReference type="eggNOG" id="KOG1036">
    <property type="taxonomic scope" value="Eukaryota"/>
</dbReference>
<evidence type="ECO:0000256" key="2">
    <source>
        <dbReference type="ARBA" id="ARBA00022737"/>
    </source>
</evidence>
<dbReference type="STRING" id="157072.A0A024TTR8"/>
<dbReference type="PANTHER" id="PTHR10971">
    <property type="entry name" value="MRNA EXPORT FACTOR AND BUB3"/>
    <property type="match status" value="1"/>
</dbReference>
<protein>
    <submittedName>
        <fullName evidence="4">Uncharacterized protein</fullName>
    </submittedName>
</protein>
<dbReference type="InterPro" id="IPR036322">
    <property type="entry name" value="WD40_repeat_dom_sf"/>
</dbReference>
<dbReference type="VEuPathDB" id="FungiDB:H310_09861"/>
<dbReference type="Pfam" id="PF00400">
    <property type="entry name" value="WD40"/>
    <property type="match status" value="3"/>
</dbReference>
<evidence type="ECO:0000256" key="3">
    <source>
        <dbReference type="PROSITE-ProRule" id="PRU00221"/>
    </source>
</evidence>
<evidence type="ECO:0000256" key="1">
    <source>
        <dbReference type="ARBA" id="ARBA00022574"/>
    </source>
</evidence>
<feature type="repeat" description="WD" evidence="3">
    <location>
        <begin position="239"/>
        <end position="273"/>
    </location>
</feature>
<evidence type="ECO:0000313" key="4">
    <source>
        <dbReference type="EMBL" id="ETV97026.1"/>
    </source>
</evidence>
<dbReference type="SUPFAM" id="SSF50978">
    <property type="entry name" value="WD40 repeat-like"/>
    <property type="match status" value="1"/>
</dbReference>
<organism evidence="4">
    <name type="scientific">Aphanomyces invadans</name>
    <dbReference type="NCBI Taxonomy" id="157072"/>
    <lineage>
        <taxon>Eukaryota</taxon>
        <taxon>Sar</taxon>
        <taxon>Stramenopiles</taxon>
        <taxon>Oomycota</taxon>
        <taxon>Saprolegniomycetes</taxon>
        <taxon>Saprolegniales</taxon>
        <taxon>Verrucalvaceae</taxon>
        <taxon>Aphanomyces</taxon>
    </lineage>
</organism>
<dbReference type="InterPro" id="IPR015943">
    <property type="entry name" value="WD40/YVTN_repeat-like_dom_sf"/>
</dbReference>
<dbReference type="AlphaFoldDB" id="A0A024TTR8"/>
<accession>A0A024TTR8</accession>
<dbReference type="RefSeq" id="XP_008874272.1">
    <property type="nucleotide sequence ID" value="XM_008876050.1"/>
</dbReference>
<dbReference type="SMART" id="SM00320">
    <property type="entry name" value="WD40"/>
    <property type="match status" value="4"/>
</dbReference>
<gene>
    <name evidence="4" type="ORF">H310_09861</name>
</gene>
<keyword evidence="1 3" id="KW-0853">WD repeat</keyword>
<dbReference type="Gene3D" id="2.130.10.10">
    <property type="entry name" value="YVTN repeat-like/Quinoprotein amine dehydrogenase"/>
    <property type="match status" value="1"/>
</dbReference>
<dbReference type="EMBL" id="KI913974">
    <property type="protein sequence ID" value="ETV97026.1"/>
    <property type="molecule type" value="Genomic_DNA"/>
</dbReference>
<keyword evidence="2" id="KW-0677">Repeat</keyword>
<dbReference type="InterPro" id="IPR001680">
    <property type="entry name" value="WD40_rpt"/>
</dbReference>
<name>A0A024TTR8_9STRA</name>
<feature type="repeat" description="WD" evidence="3">
    <location>
        <begin position="97"/>
        <end position="138"/>
    </location>
</feature>
<dbReference type="PROSITE" id="PS50082">
    <property type="entry name" value="WD_REPEATS_2"/>
    <property type="match status" value="2"/>
</dbReference>
<proteinExistence type="predicted"/>
<sequence>MSSTVSVEEVHLHPSPSDGISCVRFSPDACDWLLATSWDKSMSLYDVPSNRLRVKVDADHALLACAFGATRTQAFSGGVEGIVGSHDLEVANHVTKLGTHDKAVAHIRFNALTGQVLSGSWDGCVSGWDPKSNSRTIHLEQSGKVYALSTQENLVVVGTSTKRIALYDIRRTNEPIQDIESPLKYQIRCIELFPDAQGYAIGSTEGRVALEYVDPARKGYAFKCHREKISDSETYVFPINAIAFHPRFGTFATGGCDGMINVWDGDNKKRINQFLQNQTTRYPTSIASMAFNHDGSRLAIASSYTFEEGEKDHPDDAIFVRTVHESEVRPKKKAP</sequence>